<evidence type="ECO:0000313" key="2">
    <source>
        <dbReference type="Proteomes" id="UP000324832"/>
    </source>
</evidence>
<proteinExistence type="predicted"/>
<organism evidence="1 2">
    <name type="scientific">Leptidea sinapis</name>
    <dbReference type="NCBI Taxonomy" id="189913"/>
    <lineage>
        <taxon>Eukaryota</taxon>
        <taxon>Metazoa</taxon>
        <taxon>Ecdysozoa</taxon>
        <taxon>Arthropoda</taxon>
        <taxon>Hexapoda</taxon>
        <taxon>Insecta</taxon>
        <taxon>Pterygota</taxon>
        <taxon>Neoptera</taxon>
        <taxon>Endopterygota</taxon>
        <taxon>Lepidoptera</taxon>
        <taxon>Glossata</taxon>
        <taxon>Ditrysia</taxon>
        <taxon>Papilionoidea</taxon>
        <taxon>Pieridae</taxon>
        <taxon>Dismorphiinae</taxon>
        <taxon>Leptidea</taxon>
    </lineage>
</organism>
<keyword evidence="2" id="KW-1185">Reference proteome</keyword>
<accession>A0A5E4QNC3</accession>
<dbReference type="EMBL" id="FZQP02003512">
    <property type="protein sequence ID" value="VVC98372.1"/>
    <property type="molecule type" value="Genomic_DNA"/>
</dbReference>
<evidence type="ECO:0000313" key="1">
    <source>
        <dbReference type="EMBL" id="VVC98372.1"/>
    </source>
</evidence>
<dbReference type="Proteomes" id="UP000324832">
    <property type="component" value="Unassembled WGS sequence"/>
</dbReference>
<protein>
    <submittedName>
        <fullName evidence="1">Uncharacterized protein</fullName>
    </submittedName>
</protein>
<reference evidence="1 2" key="1">
    <citation type="submission" date="2017-07" db="EMBL/GenBank/DDBJ databases">
        <authorList>
            <person name="Talla V."/>
            <person name="Backstrom N."/>
        </authorList>
    </citation>
    <scope>NUCLEOTIDE SEQUENCE [LARGE SCALE GENOMIC DNA]</scope>
</reference>
<name>A0A5E4QNC3_9NEOP</name>
<sequence>MEGIKKREPSFLKSEEFKGFLEAIGSISHEWNLWISTFNFLIILFIHLSPDSHIRDGTSVSDVN</sequence>
<dbReference type="AlphaFoldDB" id="A0A5E4QNC3"/>
<gene>
    <name evidence="1" type="ORF">LSINAPIS_LOCUS9460</name>
</gene>